<feature type="region of interest" description="Disordered" evidence="1">
    <location>
        <begin position="335"/>
        <end position="424"/>
    </location>
</feature>
<dbReference type="AlphaFoldDB" id="L8G375"/>
<feature type="compositionally biased region" description="Basic and acidic residues" evidence="1">
    <location>
        <begin position="260"/>
        <end position="271"/>
    </location>
</feature>
<feature type="region of interest" description="Disordered" evidence="1">
    <location>
        <begin position="36"/>
        <end position="133"/>
    </location>
</feature>
<name>L8G375_PSED2</name>
<accession>L8G375</accession>
<dbReference type="EMBL" id="GL573517">
    <property type="protein sequence ID" value="ELR07289.1"/>
    <property type="molecule type" value="Genomic_DNA"/>
</dbReference>
<dbReference type="Proteomes" id="UP000011064">
    <property type="component" value="Unassembled WGS sequence"/>
</dbReference>
<dbReference type="HOGENOM" id="CLU_588103_0_0_1"/>
<feature type="compositionally biased region" description="Acidic residues" evidence="1">
    <location>
        <begin position="76"/>
        <end position="94"/>
    </location>
</feature>
<evidence type="ECO:0000313" key="3">
    <source>
        <dbReference type="Proteomes" id="UP000011064"/>
    </source>
</evidence>
<protein>
    <submittedName>
        <fullName evidence="2">Uncharacterized protein</fullName>
    </submittedName>
</protein>
<feature type="region of interest" description="Disordered" evidence="1">
    <location>
        <begin position="1"/>
        <end position="22"/>
    </location>
</feature>
<feature type="compositionally biased region" description="Basic and acidic residues" evidence="1">
    <location>
        <begin position="365"/>
        <end position="379"/>
    </location>
</feature>
<sequence length="424" mass="45123">MSTLTTTTSQTTMLPALPPRSSLRASRLFEFTDLSALTALSPPPRPALTTTPVSPASTPELSTSNPYDTYLSSASSEEDEDESDGSTSDSDAECEPAFIAEAVVRGPVKTAHPEPESEGPQTHSRHSRHPDVARAIELVAHPRLALLLPPPSSFTSSSTRRPTPLRLSTAPAPRFASLFPSVSFPSLPFLETDPFSASSPRLSASPTPLSPALSTTSTSGLKQRLGDVRRGLVKGSEAAAAAAKGRRRPSMGGLGFSGWKPEEERESERKRGGSVAPVSALQQEEIAASIRGRRGSDTTSIHSARCVRCADTPPQPTPLSQRANTLLQPQTYLRPISQRPPSQLGPGGQRPASHLGQGQQQAPVRYEDIMRAANEKARTMPDCASPPPPPQEEEKGTQVPKLGRRKSGVFGAMGMGIGRKSIRL</sequence>
<dbReference type="InParanoid" id="L8G375"/>
<organism evidence="2 3">
    <name type="scientific">Pseudogymnoascus destructans (strain ATCC MYA-4855 / 20631-21)</name>
    <name type="common">Bat white-nose syndrome fungus</name>
    <name type="synonym">Geomyces destructans</name>
    <dbReference type="NCBI Taxonomy" id="658429"/>
    <lineage>
        <taxon>Eukaryota</taxon>
        <taxon>Fungi</taxon>
        <taxon>Dikarya</taxon>
        <taxon>Ascomycota</taxon>
        <taxon>Pezizomycotina</taxon>
        <taxon>Leotiomycetes</taxon>
        <taxon>Thelebolales</taxon>
        <taxon>Thelebolaceae</taxon>
        <taxon>Pseudogymnoascus</taxon>
    </lineage>
</organism>
<evidence type="ECO:0000313" key="2">
    <source>
        <dbReference type="EMBL" id="ELR07289.1"/>
    </source>
</evidence>
<evidence type="ECO:0000256" key="1">
    <source>
        <dbReference type="SAM" id="MobiDB-lite"/>
    </source>
</evidence>
<feature type="region of interest" description="Disordered" evidence="1">
    <location>
        <begin position="147"/>
        <end position="172"/>
    </location>
</feature>
<gene>
    <name evidence="2" type="ORF">GMDG_08360</name>
</gene>
<feature type="region of interest" description="Disordered" evidence="1">
    <location>
        <begin position="195"/>
        <end position="301"/>
    </location>
</feature>
<keyword evidence="3" id="KW-1185">Reference proteome</keyword>
<reference evidence="3" key="1">
    <citation type="submission" date="2010-09" db="EMBL/GenBank/DDBJ databases">
        <title>The genome sequence of Geomyces destructans 20631-21.</title>
        <authorList>
            <consortium name="The Broad Institute Genome Sequencing Platform"/>
            <person name="Cuomo C.A."/>
            <person name="Blehert D.S."/>
            <person name="Lorch J.M."/>
            <person name="Young S.K."/>
            <person name="Zeng Q."/>
            <person name="Gargeya S."/>
            <person name="Fitzgerald M."/>
            <person name="Haas B."/>
            <person name="Abouelleil A."/>
            <person name="Alvarado L."/>
            <person name="Arachchi H.M."/>
            <person name="Berlin A."/>
            <person name="Brown A."/>
            <person name="Chapman S.B."/>
            <person name="Chen Z."/>
            <person name="Dunbar C."/>
            <person name="Freedman E."/>
            <person name="Gearin G."/>
            <person name="Gellesch M."/>
            <person name="Goldberg J."/>
            <person name="Griggs A."/>
            <person name="Gujja S."/>
            <person name="Heiman D."/>
            <person name="Howarth C."/>
            <person name="Larson L."/>
            <person name="Lui A."/>
            <person name="MacDonald P.J.P."/>
            <person name="Montmayeur A."/>
            <person name="Murphy C."/>
            <person name="Neiman D."/>
            <person name="Pearson M."/>
            <person name="Priest M."/>
            <person name="Roberts A."/>
            <person name="Saif S."/>
            <person name="Shea T."/>
            <person name="Shenoy N."/>
            <person name="Sisk P."/>
            <person name="Stolte C."/>
            <person name="Sykes S."/>
            <person name="Wortman J."/>
            <person name="Nusbaum C."/>
            <person name="Birren B."/>
        </authorList>
    </citation>
    <scope>NUCLEOTIDE SEQUENCE [LARGE SCALE GENOMIC DNA]</scope>
    <source>
        <strain evidence="3">ATCC MYA-4855 / 20631-21</strain>
    </source>
</reference>
<feature type="compositionally biased region" description="Low complexity" evidence="1">
    <location>
        <begin position="195"/>
        <end position="219"/>
    </location>
</feature>
<proteinExistence type="predicted"/>
<feature type="compositionally biased region" description="Polar residues" evidence="1">
    <location>
        <begin position="48"/>
        <end position="71"/>
    </location>
</feature>
<feature type="compositionally biased region" description="Low complexity" evidence="1">
    <location>
        <begin position="1"/>
        <end position="14"/>
    </location>
</feature>
<dbReference type="OrthoDB" id="3440306at2759"/>
<dbReference type="VEuPathDB" id="FungiDB:GMDG_08360"/>